<reference evidence="2 3" key="1">
    <citation type="journal article" date="2011" name="PLoS ONE">
        <title>The complete genome sequence of Thermoproteus tenax: a physiologically versatile member of the Crenarchaeota.</title>
        <authorList>
            <person name="Siebers B."/>
            <person name="Zaparty M."/>
            <person name="Raddatz G."/>
            <person name="Tjaden B."/>
            <person name="Albers S.V."/>
            <person name="Bell S.D."/>
            <person name="Blombach F."/>
            <person name="Kletzin A."/>
            <person name="Kyrpides N."/>
            <person name="Lanz C."/>
            <person name="Plagens A."/>
            <person name="Rampp M."/>
            <person name="Rosinus A."/>
            <person name="von Jan M."/>
            <person name="Makarova K.S."/>
            <person name="Klenk H.P."/>
            <person name="Schuster S.C."/>
            <person name="Hensel R."/>
        </authorList>
    </citation>
    <scope>NUCLEOTIDE SEQUENCE [LARGE SCALE GENOMIC DNA]</scope>
    <source>
        <strain evidence="3">ATCC 35583 / DSM 2078 / JCM 9277 / NBRC 100435 / Kra 1</strain>
    </source>
</reference>
<dbReference type="FunFam" id="3.40.50.720:FF:000084">
    <property type="entry name" value="Short-chain dehydrogenase reductase"/>
    <property type="match status" value="1"/>
</dbReference>
<dbReference type="KEGG" id="ttn:TTX_1906"/>
<dbReference type="CDD" id="cd05344">
    <property type="entry name" value="BKR_like_SDR_like"/>
    <property type="match status" value="1"/>
</dbReference>
<evidence type="ECO:0000313" key="2">
    <source>
        <dbReference type="EMBL" id="CCC82522.1"/>
    </source>
</evidence>
<protein>
    <submittedName>
        <fullName evidence="2">3-oxoacyl reductase</fullName>
        <ecNumber evidence="2">1.1.1.100</ecNumber>
    </submittedName>
</protein>
<dbReference type="Proteomes" id="UP000002654">
    <property type="component" value="Chromosome"/>
</dbReference>
<dbReference type="HOGENOM" id="CLU_010194_1_2_2"/>
<organism evidence="2 3">
    <name type="scientific">Thermoproteus tenax (strain ATCC 35583 / DSM 2078 / JCM 9277 / NBRC 100435 / Kra 1)</name>
    <dbReference type="NCBI Taxonomy" id="768679"/>
    <lineage>
        <taxon>Archaea</taxon>
        <taxon>Thermoproteota</taxon>
        <taxon>Thermoprotei</taxon>
        <taxon>Thermoproteales</taxon>
        <taxon>Thermoproteaceae</taxon>
        <taxon>Thermoproteus</taxon>
    </lineage>
</organism>
<dbReference type="GO" id="GO:0004316">
    <property type="term" value="F:3-oxoacyl-[acyl-carrier-protein] reductase (NADPH) activity"/>
    <property type="evidence" value="ECO:0007669"/>
    <property type="project" value="UniProtKB-EC"/>
</dbReference>
<keyword evidence="3" id="KW-1185">Reference proteome</keyword>
<dbReference type="PANTHER" id="PTHR42879">
    <property type="entry name" value="3-OXOACYL-(ACYL-CARRIER-PROTEIN) REDUCTASE"/>
    <property type="match status" value="1"/>
</dbReference>
<dbReference type="EC" id="1.1.1.100" evidence="2"/>
<dbReference type="PaxDb" id="768679-TTX_1906"/>
<evidence type="ECO:0000313" key="3">
    <source>
        <dbReference type="Proteomes" id="UP000002654"/>
    </source>
</evidence>
<dbReference type="eggNOG" id="arCOG01259">
    <property type="taxonomic scope" value="Archaea"/>
</dbReference>
<dbReference type="Gene3D" id="3.40.50.720">
    <property type="entry name" value="NAD(P)-binding Rossmann-like Domain"/>
    <property type="match status" value="1"/>
</dbReference>
<accession>G4RLS7</accession>
<gene>
    <name evidence="2" type="primary">fabG-5</name>
    <name evidence="2" type="ordered locus">TTX_1906</name>
</gene>
<keyword evidence="2" id="KW-0560">Oxidoreductase</keyword>
<dbReference type="Pfam" id="PF13561">
    <property type="entry name" value="adh_short_C2"/>
    <property type="match status" value="1"/>
</dbReference>
<dbReference type="SUPFAM" id="SSF51735">
    <property type="entry name" value="NAD(P)-binding Rossmann-fold domains"/>
    <property type="match status" value="1"/>
</dbReference>
<dbReference type="EMBL" id="FN869859">
    <property type="protein sequence ID" value="CCC82522.1"/>
    <property type="molecule type" value="Genomic_DNA"/>
</dbReference>
<comment type="similarity">
    <text evidence="1">Belongs to the short-chain dehydrogenases/reductases (SDR) family.</text>
</comment>
<dbReference type="InterPro" id="IPR050259">
    <property type="entry name" value="SDR"/>
</dbReference>
<evidence type="ECO:0000256" key="1">
    <source>
        <dbReference type="ARBA" id="ARBA00006484"/>
    </source>
</evidence>
<dbReference type="PATRIC" id="fig|768679.9.peg.1932"/>
<dbReference type="PANTHER" id="PTHR42879:SF6">
    <property type="entry name" value="NADPH-DEPENDENT REDUCTASE BACG"/>
    <property type="match status" value="1"/>
</dbReference>
<dbReference type="PRINTS" id="PR00081">
    <property type="entry name" value="GDHRDH"/>
</dbReference>
<dbReference type="AlphaFoldDB" id="G4RLS7"/>
<dbReference type="InterPro" id="IPR002347">
    <property type="entry name" value="SDR_fam"/>
</dbReference>
<dbReference type="InterPro" id="IPR036291">
    <property type="entry name" value="NAD(P)-bd_dom_sf"/>
</dbReference>
<proteinExistence type="inferred from homology"/>
<name>G4RLS7_THETK</name>
<sequence>MRSSSMLKGRVAIVTAASRGIGKGVAKVLAREGASLVIASRDFERLTKTADEIKSEYGAEVVAVKADLTKREEVASITKSALESFGRIDILVYNTGPPKPGAFLELTEADWDYAVKLLLLSAVWLTRDVLNHMIQRRQGRLIYITSLTLKRPLPNLTLSNVVRLSLAGLVKTLAYQLAPYNILVNGVLQGYVETERVLELAKDRAAKEGKPIEEILRAMSQEIPLGRMAKPEEVGELVAFLASDRASYITGSLISIDGGYVQCL</sequence>
<dbReference type="STRING" id="768679.TTX_1906"/>